<evidence type="ECO:0000313" key="3">
    <source>
        <dbReference type="Proteomes" id="UP001245285"/>
    </source>
</evidence>
<dbReference type="Proteomes" id="UP001245285">
    <property type="component" value="Unassembled WGS sequence"/>
</dbReference>
<proteinExistence type="predicted"/>
<name>A0ABU3CJP0_9FLAO</name>
<accession>A0ABU3CJP0</accession>
<feature type="signal peptide" evidence="1">
    <location>
        <begin position="1"/>
        <end position="28"/>
    </location>
</feature>
<evidence type="ECO:0008006" key="4">
    <source>
        <dbReference type="Google" id="ProtNLM"/>
    </source>
</evidence>
<evidence type="ECO:0000256" key="1">
    <source>
        <dbReference type="SAM" id="SignalP"/>
    </source>
</evidence>
<dbReference type="EMBL" id="JAVRHO010000009">
    <property type="protein sequence ID" value="MDT0646568.1"/>
    <property type="molecule type" value="Genomic_DNA"/>
</dbReference>
<feature type="chain" id="PRO_5046274697" description="YD repeat-containing protein" evidence="1">
    <location>
        <begin position="29"/>
        <end position="292"/>
    </location>
</feature>
<dbReference type="RefSeq" id="WP_311494735.1">
    <property type="nucleotide sequence ID" value="NZ_JAVRHO010000009.1"/>
</dbReference>
<evidence type="ECO:0000313" key="2">
    <source>
        <dbReference type="EMBL" id="MDT0646568.1"/>
    </source>
</evidence>
<protein>
    <recommendedName>
        <fullName evidence="4">YD repeat-containing protein</fullName>
    </recommendedName>
</protein>
<keyword evidence="3" id="KW-1185">Reference proteome</keyword>
<organism evidence="2 3">
    <name type="scientific">Autumnicola lenta</name>
    <dbReference type="NCBI Taxonomy" id="3075593"/>
    <lineage>
        <taxon>Bacteria</taxon>
        <taxon>Pseudomonadati</taxon>
        <taxon>Bacteroidota</taxon>
        <taxon>Flavobacteriia</taxon>
        <taxon>Flavobacteriales</taxon>
        <taxon>Flavobacteriaceae</taxon>
        <taxon>Autumnicola</taxon>
    </lineage>
</organism>
<reference evidence="2 3" key="1">
    <citation type="submission" date="2023-09" db="EMBL/GenBank/DDBJ databases">
        <authorList>
            <person name="Rey-Velasco X."/>
        </authorList>
    </citation>
    <scope>NUCLEOTIDE SEQUENCE [LARGE SCALE GENOMIC DNA]</scope>
    <source>
        <strain evidence="2 3">F260</strain>
    </source>
</reference>
<keyword evidence="1" id="KW-0732">Signal</keyword>
<gene>
    <name evidence="2" type="ORF">RM545_07695</name>
</gene>
<sequence>MSYSLIKKIISKGLLLIFLILISSCSSDSPNDPEPIPSEGNLLKSEKEYSFGILEKETNFYYNSDGNISKIDVNSVYEGIGTFEYFYDDNGRMESYTLSLLSPFGDQREENTILIYEGDEIVRSCTNVFVTGEDESFFPDPTVDKVEFEYNSSGQVTKVIKYQHDYQETASCESLEYIDGTITMEYDSKGNLTRMEDTSNIFGPTYLTYTHDNTFHPYRNLKPVYFRNIYNYSSQNNVTSAEEFNSDSNEKVGYVEYNYEFNEEDYPVSLNRKWSTADNSIFQSYTYQFTYY</sequence>
<comment type="caution">
    <text evidence="2">The sequence shown here is derived from an EMBL/GenBank/DDBJ whole genome shotgun (WGS) entry which is preliminary data.</text>
</comment>
<dbReference type="PROSITE" id="PS51257">
    <property type="entry name" value="PROKAR_LIPOPROTEIN"/>
    <property type="match status" value="1"/>
</dbReference>